<evidence type="ECO:0000313" key="1">
    <source>
        <dbReference type="EMBL" id="XBS49634.1"/>
    </source>
</evidence>
<dbReference type="EMBL" id="PP777464">
    <property type="protein sequence ID" value="XBS49634.1"/>
    <property type="molecule type" value="Genomic_DNA"/>
</dbReference>
<accession>A0AAU7PHV4</accession>
<proteinExistence type="predicted"/>
<reference evidence="1" key="1">
    <citation type="submission" date="2024-05" db="EMBL/GenBank/DDBJ databases">
        <authorList>
            <person name="Badawy S."/>
            <person name="Skurnik M."/>
        </authorList>
    </citation>
    <scope>NUCLEOTIDE SEQUENCE</scope>
</reference>
<organism evidence="1">
    <name type="scientific">Escherichia phage fEgEco12</name>
    <dbReference type="NCBI Taxonomy" id="3158837"/>
    <lineage>
        <taxon>Viruses</taxon>
        <taxon>Duplodnaviria</taxon>
        <taxon>Heunggongvirae</taxon>
        <taxon>Uroviricota</taxon>
        <taxon>Caudoviricetes</taxon>
    </lineage>
</organism>
<protein>
    <submittedName>
        <fullName evidence="1">Uncharacterized protein</fullName>
    </submittedName>
</protein>
<name>A0AAU7PHV4_9CAUD</name>
<sequence>MQGTKFIIAALIAAVVVGTVCYSIDTYINTPSVEQTK</sequence>